<dbReference type="PROSITE" id="PS51371">
    <property type="entry name" value="CBS"/>
    <property type="match status" value="1"/>
</dbReference>
<evidence type="ECO:0000259" key="7">
    <source>
        <dbReference type="PROSITE" id="PS51371"/>
    </source>
</evidence>
<keyword evidence="2" id="KW-0813">Transport</keyword>
<reference evidence="8 9" key="1">
    <citation type="submission" date="2019-04" db="EMBL/GenBank/DDBJ databases">
        <authorList>
            <person name="Li M."/>
            <person name="Gao C."/>
        </authorList>
    </citation>
    <scope>NUCLEOTIDE SEQUENCE [LARGE SCALE GENOMIC DNA]</scope>
    <source>
        <strain evidence="8 9">BGMRC 2031</strain>
    </source>
</reference>
<evidence type="ECO:0000256" key="4">
    <source>
        <dbReference type="ARBA" id="ARBA00022840"/>
    </source>
</evidence>
<evidence type="ECO:0000313" key="9">
    <source>
        <dbReference type="Proteomes" id="UP000305202"/>
    </source>
</evidence>
<dbReference type="RefSeq" id="WP_136989012.1">
    <property type="nucleotide sequence ID" value="NZ_SZPQ01000004.1"/>
</dbReference>
<comment type="similarity">
    <text evidence="1">Belongs to the ABC transporter superfamily.</text>
</comment>
<accession>A0ABY2SNI7</accession>
<evidence type="ECO:0000256" key="2">
    <source>
        <dbReference type="ARBA" id="ARBA00022448"/>
    </source>
</evidence>
<dbReference type="PROSITE" id="PS50893">
    <property type="entry name" value="ABC_TRANSPORTER_2"/>
    <property type="match status" value="1"/>
</dbReference>
<evidence type="ECO:0000313" key="8">
    <source>
        <dbReference type="EMBL" id="TKI07431.1"/>
    </source>
</evidence>
<dbReference type="PANTHER" id="PTHR43117">
    <property type="entry name" value="OSMOPROTECTANT IMPORT ATP-BINDING PROTEIN OSMV"/>
    <property type="match status" value="1"/>
</dbReference>
<evidence type="ECO:0000256" key="5">
    <source>
        <dbReference type="PROSITE-ProRule" id="PRU00703"/>
    </source>
</evidence>
<dbReference type="SMART" id="SM00382">
    <property type="entry name" value="AAA"/>
    <property type="match status" value="1"/>
</dbReference>
<dbReference type="SUPFAM" id="SSF52540">
    <property type="entry name" value="P-loop containing nucleoside triphosphate hydrolases"/>
    <property type="match status" value="1"/>
</dbReference>
<dbReference type="Pfam" id="PF00005">
    <property type="entry name" value="ABC_tran"/>
    <property type="match status" value="1"/>
</dbReference>
<dbReference type="InterPro" id="IPR003593">
    <property type="entry name" value="AAA+_ATPase"/>
</dbReference>
<evidence type="ECO:0000259" key="6">
    <source>
        <dbReference type="PROSITE" id="PS50893"/>
    </source>
</evidence>
<dbReference type="InterPro" id="IPR046342">
    <property type="entry name" value="CBS_dom_sf"/>
</dbReference>
<dbReference type="InterPro" id="IPR017871">
    <property type="entry name" value="ABC_transporter-like_CS"/>
</dbReference>
<dbReference type="PROSITE" id="PS00211">
    <property type="entry name" value="ABC_TRANSPORTER_1"/>
    <property type="match status" value="1"/>
</dbReference>
<dbReference type="EMBL" id="SZPQ01000004">
    <property type="protein sequence ID" value="TKI07431.1"/>
    <property type="molecule type" value="Genomic_DNA"/>
</dbReference>
<evidence type="ECO:0000256" key="1">
    <source>
        <dbReference type="ARBA" id="ARBA00005417"/>
    </source>
</evidence>
<dbReference type="Pfam" id="PF00571">
    <property type="entry name" value="CBS"/>
    <property type="match status" value="1"/>
</dbReference>
<dbReference type="GO" id="GO:0005524">
    <property type="term" value="F:ATP binding"/>
    <property type="evidence" value="ECO:0007669"/>
    <property type="project" value="UniProtKB-KW"/>
</dbReference>
<evidence type="ECO:0000256" key="3">
    <source>
        <dbReference type="ARBA" id="ARBA00022741"/>
    </source>
</evidence>
<gene>
    <name evidence="8" type="ORF">FCN80_05940</name>
</gene>
<comment type="caution">
    <text evidence="8">The sequence shown here is derived from an EMBL/GenBank/DDBJ whole genome shotgun (WGS) entry which is preliminary data.</text>
</comment>
<keyword evidence="3" id="KW-0547">Nucleotide-binding</keyword>
<dbReference type="Proteomes" id="UP000305202">
    <property type="component" value="Unassembled WGS sequence"/>
</dbReference>
<dbReference type="SUPFAM" id="SSF54631">
    <property type="entry name" value="CBS-domain pair"/>
    <property type="match status" value="1"/>
</dbReference>
<keyword evidence="9" id="KW-1185">Reference proteome</keyword>
<organism evidence="8 9">
    <name type="scientific">Martelella alba</name>
    <dbReference type="NCBI Taxonomy" id="2590451"/>
    <lineage>
        <taxon>Bacteria</taxon>
        <taxon>Pseudomonadati</taxon>
        <taxon>Pseudomonadota</taxon>
        <taxon>Alphaproteobacteria</taxon>
        <taxon>Hyphomicrobiales</taxon>
        <taxon>Aurantimonadaceae</taxon>
        <taxon>Martelella</taxon>
    </lineage>
</organism>
<keyword evidence="4 8" id="KW-0067">ATP-binding</keyword>
<feature type="domain" description="CBS" evidence="7">
    <location>
        <begin position="255"/>
        <end position="316"/>
    </location>
</feature>
<proteinExistence type="inferred from homology"/>
<name>A0ABY2SNI7_9HYPH</name>
<dbReference type="InterPro" id="IPR027417">
    <property type="entry name" value="P-loop_NTPase"/>
</dbReference>
<dbReference type="PANTHER" id="PTHR43117:SF5">
    <property type="entry name" value="GLYCINE BETAINE UPTAKE SYSTEM ATP-BINDING PROTEIN YEHX"/>
    <property type="match status" value="1"/>
</dbReference>
<dbReference type="Gene3D" id="3.40.50.300">
    <property type="entry name" value="P-loop containing nucleotide triphosphate hydrolases"/>
    <property type="match status" value="1"/>
</dbReference>
<feature type="domain" description="ABC transporter" evidence="6">
    <location>
        <begin position="2"/>
        <end position="236"/>
    </location>
</feature>
<sequence>MIEFQRVSKYFHGKPAIEQLDLHIAAGEFTVLIGTSGSGKSTTLKMINRLIEHDQGKILFAGEEIHAFKPQELRRRMGYAIQSIGLFPHWTVEENIATVPQLLKWPRNRIRDRVTELLALLHLDAAQFRHRYPHQLSGGQQQRVGVARALAADPEVLLMDEPFGALDPVTRTALQGEIARIHRLSGRTIVLVTHDIDEALSLADRIVLLDQGKIIQQGAPKHLLIEPANDFVRDFFGPGDRGIKLLALDSVGVRARRGEQLEGGAISADITLREALSEFVARQTNRLPVVDAAGNRFGVLHLDDLVRQVKPGGGDAASDSR</sequence>
<dbReference type="InterPro" id="IPR000644">
    <property type="entry name" value="CBS_dom"/>
</dbReference>
<protein>
    <submittedName>
        <fullName evidence="8">ABC transporter ATP-binding protein</fullName>
    </submittedName>
</protein>
<dbReference type="InterPro" id="IPR003439">
    <property type="entry name" value="ABC_transporter-like_ATP-bd"/>
</dbReference>
<keyword evidence="5" id="KW-0129">CBS domain</keyword>